<organism evidence="1 2">
    <name type="scientific">Candidatus Desulfosporosinus infrequens</name>
    <dbReference type="NCBI Taxonomy" id="2043169"/>
    <lineage>
        <taxon>Bacteria</taxon>
        <taxon>Bacillati</taxon>
        <taxon>Bacillota</taxon>
        <taxon>Clostridia</taxon>
        <taxon>Eubacteriales</taxon>
        <taxon>Desulfitobacteriaceae</taxon>
        <taxon>Desulfosporosinus</taxon>
    </lineage>
</organism>
<dbReference type="Proteomes" id="UP000238916">
    <property type="component" value="Unassembled WGS sequence"/>
</dbReference>
<gene>
    <name evidence="1" type="ORF">SBF1_6140003</name>
</gene>
<name>A0A2U3LLY5_9FIRM</name>
<evidence type="ECO:0000313" key="1">
    <source>
        <dbReference type="EMBL" id="SPF52854.1"/>
    </source>
</evidence>
<accession>A0A2U3LLY5</accession>
<protein>
    <submittedName>
        <fullName evidence="1">Uncharacterized protein</fullName>
    </submittedName>
</protein>
<dbReference type="EMBL" id="OMOF01000573">
    <property type="protein sequence ID" value="SPF52854.1"/>
    <property type="molecule type" value="Genomic_DNA"/>
</dbReference>
<dbReference type="AlphaFoldDB" id="A0A2U3LLY5"/>
<proteinExistence type="predicted"/>
<evidence type="ECO:0000313" key="2">
    <source>
        <dbReference type="Proteomes" id="UP000238916"/>
    </source>
</evidence>
<sequence>MGGCILPRMVVLYTYPRDINERLTGQPKATLGNPCFRLGIGKGTPFEVPSVYVVSLFILSILLIEPVNQFQICFKSS</sequence>
<reference evidence="2" key="1">
    <citation type="submission" date="2018-02" db="EMBL/GenBank/DDBJ databases">
        <authorList>
            <person name="Hausmann B."/>
        </authorList>
    </citation>
    <scope>NUCLEOTIDE SEQUENCE [LARGE SCALE GENOMIC DNA]</scope>
    <source>
        <strain evidence="2">Peat soil MAG SbF1</strain>
    </source>
</reference>